<reference evidence="2" key="1">
    <citation type="submission" date="2021-09" db="EMBL/GenBank/DDBJ databases">
        <title>A high-quality genome of the endoparasitic fungus Hirsutella rhossiliensis with a comparison of Hirsutella genomes reveals transposable elements contributing to genome size variation.</title>
        <authorList>
            <person name="Lin R."/>
            <person name="Jiao Y."/>
            <person name="Sun X."/>
            <person name="Ling J."/>
            <person name="Xie B."/>
            <person name="Cheng X."/>
        </authorList>
    </citation>
    <scope>NUCLEOTIDE SEQUENCE</scope>
    <source>
        <strain evidence="2">HR02</strain>
    </source>
</reference>
<protein>
    <submittedName>
        <fullName evidence="2">Amidase-like protein</fullName>
    </submittedName>
</protein>
<dbReference type="OrthoDB" id="5423360at2759"/>
<organism evidence="2 3">
    <name type="scientific">Hirsutella rhossiliensis</name>
    <dbReference type="NCBI Taxonomy" id="111463"/>
    <lineage>
        <taxon>Eukaryota</taxon>
        <taxon>Fungi</taxon>
        <taxon>Dikarya</taxon>
        <taxon>Ascomycota</taxon>
        <taxon>Pezizomycotina</taxon>
        <taxon>Sordariomycetes</taxon>
        <taxon>Hypocreomycetidae</taxon>
        <taxon>Hypocreales</taxon>
        <taxon>Ophiocordycipitaceae</taxon>
        <taxon>Hirsutella</taxon>
    </lineage>
</organism>
<sequence>MKSSIFFVALSSSLSTAAPTASTQQSESVSADNAMGVAYFLIAVESYKDAPSVSKRDLPADAVAVRATEDVINSMKARIKSITGSTAGLATYSSLDITLGTDVGGSIRDLAVAHGIYGFRPSHNGFPAPDTMRPCPHVYALTFNTASVTDRARDLPHLGFLGRSSRTRLEFGRQWLAAPVDPTESRVLEPLARLSKVYREKFDSAPYVCKVTQWLWNRGQAMTSSRKHEASNEVTMHNEWLFQHILNDQSTIMIITRYKLDYRNEYLSAPQDRDLYGFDSNFHASFAGVPSIIFPVGQCPFYSQVTQRQEFFPVCLSIIEPEDKDIGLLSPVRDFLAGNGLPSSVLNGSTPFEPVHDTKRKP</sequence>
<dbReference type="Proteomes" id="UP000824596">
    <property type="component" value="Unassembled WGS sequence"/>
</dbReference>
<proteinExistence type="predicted"/>
<dbReference type="RefSeq" id="XP_044726131.1">
    <property type="nucleotide sequence ID" value="XM_044859731.1"/>
</dbReference>
<keyword evidence="3" id="KW-1185">Reference proteome</keyword>
<gene>
    <name evidence="2" type="ORF">HRG_01260</name>
</gene>
<dbReference type="SUPFAM" id="SSF75304">
    <property type="entry name" value="Amidase signature (AS) enzymes"/>
    <property type="match status" value="1"/>
</dbReference>
<dbReference type="AlphaFoldDB" id="A0A9P8N532"/>
<feature type="signal peptide" evidence="1">
    <location>
        <begin position="1"/>
        <end position="17"/>
    </location>
</feature>
<feature type="chain" id="PRO_5040203649" evidence="1">
    <location>
        <begin position="18"/>
        <end position="362"/>
    </location>
</feature>
<dbReference type="EMBL" id="JAIZPD010000001">
    <property type="protein sequence ID" value="KAH0968618.1"/>
    <property type="molecule type" value="Genomic_DNA"/>
</dbReference>
<evidence type="ECO:0000313" key="2">
    <source>
        <dbReference type="EMBL" id="KAH0968618.1"/>
    </source>
</evidence>
<name>A0A9P8N532_9HYPO</name>
<dbReference type="GeneID" id="68350389"/>
<accession>A0A9P8N532</accession>
<comment type="caution">
    <text evidence="2">The sequence shown here is derived from an EMBL/GenBank/DDBJ whole genome shotgun (WGS) entry which is preliminary data.</text>
</comment>
<keyword evidence="1" id="KW-0732">Signal</keyword>
<dbReference type="InterPro" id="IPR036928">
    <property type="entry name" value="AS_sf"/>
</dbReference>
<evidence type="ECO:0000256" key="1">
    <source>
        <dbReference type="SAM" id="SignalP"/>
    </source>
</evidence>
<dbReference type="Gene3D" id="3.90.1300.10">
    <property type="entry name" value="Amidase signature (AS) domain"/>
    <property type="match status" value="1"/>
</dbReference>
<evidence type="ECO:0000313" key="3">
    <source>
        <dbReference type="Proteomes" id="UP000824596"/>
    </source>
</evidence>